<dbReference type="Proteomes" id="UP000887540">
    <property type="component" value="Unplaced"/>
</dbReference>
<keyword evidence="2" id="KW-1185">Reference proteome</keyword>
<dbReference type="InterPro" id="IPR052220">
    <property type="entry name" value="METTL25"/>
</dbReference>
<dbReference type="AlphaFoldDB" id="A0A914EB04"/>
<dbReference type="Pfam" id="PF13679">
    <property type="entry name" value="Methyltransf_32"/>
    <property type="match status" value="1"/>
</dbReference>
<reference evidence="3" key="1">
    <citation type="submission" date="2022-11" db="UniProtKB">
        <authorList>
            <consortium name="WormBaseParasite"/>
        </authorList>
    </citation>
    <scope>IDENTIFICATION</scope>
</reference>
<accession>A0A914EB04</accession>
<evidence type="ECO:0000313" key="2">
    <source>
        <dbReference type="Proteomes" id="UP000887540"/>
    </source>
</evidence>
<dbReference type="InterPro" id="IPR025714">
    <property type="entry name" value="Methyltranfer_dom"/>
</dbReference>
<protein>
    <submittedName>
        <fullName evidence="3">Methyltransferase domain-containing protein</fullName>
    </submittedName>
</protein>
<dbReference type="PANTHER" id="PTHR12496">
    <property type="entry name" value="CGI-41 METHYLTRANSFERASE"/>
    <property type="match status" value="1"/>
</dbReference>
<sequence length="278" mass="32163">MNNFSTEWQKPERKAAFIQHENEILQSTGSKQLLVGLHTCGDFAAIILRHFISNPEAKILINLGCCYHKLNGGLDKLYRNVYDDVQAPTSHHGFPLSRKFRHFKLSYAARELACFGREQFLKRLDDSISQEAFFVNCYRAILEWIILGCPSSLNSPQNFDPILRHQGLRGVRGAERLTFWEYAEETLKEKPALRKHFNDMCESRPELKTEVLRIIETESTKLLLLYTLRLMVAPLIENVILMDRQEFLRENGCSAYLVPVFDSRISPRNIALVSWKST</sequence>
<organism evidence="2 3">
    <name type="scientific">Acrobeloides nanus</name>
    <dbReference type="NCBI Taxonomy" id="290746"/>
    <lineage>
        <taxon>Eukaryota</taxon>
        <taxon>Metazoa</taxon>
        <taxon>Ecdysozoa</taxon>
        <taxon>Nematoda</taxon>
        <taxon>Chromadorea</taxon>
        <taxon>Rhabditida</taxon>
        <taxon>Tylenchina</taxon>
        <taxon>Cephalobomorpha</taxon>
        <taxon>Cephaloboidea</taxon>
        <taxon>Cephalobidae</taxon>
        <taxon>Acrobeloides</taxon>
    </lineage>
</organism>
<name>A0A914EB04_9BILA</name>
<dbReference type="PANTHER" id="PTHR12496:SF2">
    <property type="entry name" value="METHYLTRANSFERASE-LIKE PROTEIN 25B"/>
    <property type="match status" value="1"/>
</dbReference>
<proteinExistence type="predicted"/>
<evidence type="ECO:0000259" key="1">
    <source>
        <dbReference type="Pfam" id="PF13679"/>
    </source>
</evidence>
<dbReference type="WBParaSite" id="ACRNAN_scaffold6966.g21229.t1">
    <property type="protein sequence ID" value="ACRNAN_scaffold6966.g21229.t1"/>
    <property type="gene ID" value="ACRNAN_scaffold6966.g21229"/>
</dbReference>
<feature type="domain" description="Methyltransferase" evidence="1">
    <location>
        <begin position="14"/>
        <end position="71"/>
    </location>
</feature>
<evidence type="ECO:0000313" key="3">
    <source>
        <dbReference type="WBParaSite" id="ACRNAN_scaffold6966.g21229.t1"/>
    </source>
</evidence>